<dbReference type="EC" id="5.4.4.2" evidence="1"/>
<evidence type="ECO:0000313" key="2">
    <source>
        <dbReference type="Proteomes" id="UP000255389"/>
    </source>
</evidence>
<keyword evidence="1" id="KW-0413">Isomerase</keyword>
<gene>
    <name evidence="1" type="ORF">NCTC1542_00437</name>
</gene>
<dbReference type="EMBL" id="UGQY01000001">
    <property type="protein sequence ID" value="STZ72899.1"/>
    <property type="molecule type" value="Genomic_DNA"/>
</dbReference>
<dbReference type="AlphaFoldDB" id="A0A378U8A7"/>
<sequence>MNPSFVLAGPDGVVLAEGMRTGFADIADAQAALRSGRQ</sequence>
<evidence type="ECO:0000313" key="1">
    <source>
        <dbReference type="EMBL" id="STZ72899.1"/>
    </source>
</evidence>
<accession>A0A378U8A7</accession>
<reference evidence="1 2" key="1">
    <citation type="submission" date="2018-06" db="EMBL/GenBank/DDBJ databases">
        <authorList>
            <consortium name="Pathogen Informatics"/>
            <person name="Doyle S."/>
        </authorList>
    </citation>
    <scope>NUCLEOTIDE SEQUENCE [LARGE SCALE GENOMIC DNA]</scope>
    <source>
        <strain evidence="1 2">NCTC1542</strain>
    </source>
</reference>
<dbReference type="GO" id="GO:0008909">
    <property type="term" value="F:isochorismate synthase activity"/>
    <property type="evidence" value="ECO:0007669"/>
    <property type="project" value="UniProtKB-EC"/>
</dbReference>
<proteinExistence type="predicted"/>
<name>A0A378U8A7_MYCFO</name>
<protein>
    <submittedName>
        <fullName evidence="1">Isochorismate synthase family protein</fullName>
        <ecNumber evidence="1">5.4.4.2</ecNumber>
    </submittedName>
</protein>
<organism evidence="1 2">
    <name type="scientific">Mycolicibacterium fortuitum</name>
    <name type="common">Mycobacterium fortuitum</name>
    <dbReference type="NCBI Taxonomy" id="1766"/>
    <lineage>
        <taxon>Bacteria</taxon>
        <taxon>Bacillati</taxon>
        <taxon>Actinomycetota</taxon>
        <taxon>Actinomycetes</taxon>
        <taxon>Mycobacteriales</taxon>
        <taxon>Mycobacteriaceae</taxon>
        <taxon>Mycolicibacterium</taxon>
    </lineage>
</organism>
<dbReference type="Proteomes" id="UP000255389">
    <property type="component" value="Unassembled WGS sequence"/>
</dbReference>